<dbReference type="AlphaFoldDB" id="A0A6J7S635"/>
<dbReference type="GO" id="GO:0003676">
    <property type="term" value="F:nucleic acid binding"/>
    <property type="evidence" value="ECO:0007669"/>
    <property type="project" value="InterPro"/>
</dbReference>
<dbReference type="InterPro" id="IPR011335">
    <property type="entry name" value="Restrct_endonuc-II-like"/>
</dbReference>
<sequence length="108" mass="12816">MAREHLERLGYRLVARNHRTRLGEIDLIMRTDATLIFVEVKTRRSRYSDAPWDSLHEQKRRQVRRLASAFLSECRLSQSPRNLRFDAIGILLDCQGRLIRLDHIENAF</sequence>
<accession>A0A6J7S635</accession>
<protein>
    <submittedName>
        <fullName evidence="1">Unannotated protein</fullName>
    </submittedName>
</protein>
<dbReference type="PANTHER" id="PTHR34039">
    <property type="entry name" value="UPF0102 PROTEIN YRAN"/>
    <property type="match status" value="1"/>
</dbReference>
<dbReference type="Pfam" id="PF02021">
    <property type="entry name" value="UPF0102"/>
    <property type="match status" value="1"/>
</dbReference>
<gene>
    <name evidence="1" type="ORF">UFOPK4175_00952</name>
</gene>
<dbReference type="EMBL" id="CAFBPX010000175">
    <property type="protein sequence ID" value="CAB5036603.1"/>
    <property type="molecule type" value="Genomic_DNA"/>
</dbReference>
<dbReference type="Gene3D" id="3.40.1350.10">
    <property type="match status" value="1"/>
</dbReference>
<dbReference type="SUPFAM" id="SSF52980">
    <property type="entry name" value="Restriction endonuclease-like"/>
    <property type="match status" value="1"/>
</dbReference>
<organism evidence="1">
    <name type="scientific">freshwater metagenome</name>
    <dbReference type="NCBI Taxonomy" id="449393"/>
    <lineage>
        <taxon>unclassified sequences</taxon>
        <taxon>metagenomes</taxon>
        <taxon>ecological metagenomes</taxon>
    </lineage>
</organism>
<reference evidence="1" key="1">
    <citation type="submission" date="2020-05" db="EMBL/GenBank/DDBJ databases">
        <authorList>
            <person name="Chiriac C."/>
            <person name="Salcher M."/>
            <person name="Ghai R."/>
            <person name="Kavagutti S V."/>
        </authorList>
    </citation>
    <scope>NUCLEOTIDE SEQUENCE</scope>
</reference>
<dbReference type="InterPro" id="IPR011856">
    <property type="entry name" value="tRNA_endonuc-like_dom_sf"/>
</dbReference>
<dbReference type="PANTHER" id="PTHR34039:SF1">
    <property type="entry name" value="UPF0102 PROTEIN YRAN"/>
    <property type="match status" value="1"/>
</dbReference>
<dbReference type="InterPro" id="IPR003509">
    <property type="entry name" value="UPF0102_YraN-like"/>
</dbReference>
<name>A0A6J7S635_9ZZZZ</name>
<proteinExistence type="predicted"/>
<evidence type="ECO:0000313" key="1">
    <source>
        <dbReference type="EMBL" id="CAB5036603.1"/>
    </source>
</evidence>